<dbReference type="InterPro" id="IPR016186">
    <property type="entry name" value="C-type_lectin-like/link_sf"/>
</dbReference>
<feature type="domain" description="C-type lectin" evidence="1">
    <location>
        <begin position="48"/>
        <end position="161"/>
    </location>
</feature>
<evidence type="ECO:0000259" key="1">
    <source>
        <dbReference type="PROSITE" id="PS50041"/>
    </source>
</evidence>
<evidence type="ECO:0000313" key="3">
    <source>
        <dbReference type="WBParaSite" id="ACRNAN_Path_33.g128.t1"/>
    </source>
</evidence>
<dbReference type="SUPFAM" id="SSF56436">
    <property type="entry name" value="C-type lectin-like"/>
    <property type="match status" value="1"/>
</dbReference>
<sequence>MGRDDGVWIYGDCEDKLISICELTFHFSAILLIISGQICPNGTVGLVNGPMCYKVMNKTVVWVEAEENCVQLGGHLATVPDAFTNGLLVAEVQLKIGIVDFYIGLNNYQDPKNCAGQWADGQAFTGYSNFQNNPKPRCFETPVCTVIDVFNGIWNLEYCTQDGGIIYSVCEIPNKKR</sequence>
<dbReference type="SMART" id="SM00034">
    <property type="entry name" value="CLECT"/>
    <property type="match status" value="1"/>
</dbReference>
<organism evidence="2 3">
    <name type="scientific">Acrobeloides nanus</name>
    <dbReference type="NCBI Taxonomy" id="290746"/>
    <lineage>
        <taxon>Eukaryota</taxon>
        <taxon>Metazoa</taxon>
        <taxon>Ecdysozoa</taxon>
        <taxon>Nematoda</taxon>
        <taxon>Chromadorea</taxon>
        <taxon>Rhabditida</taxon>
        <taxon>Tylenchina</taxon>
        <taxon>Cephalobomorpha</taxon>
        <taxon>Cephaloboidea</taxon>
        <taxon>Cephalobidae</taxon>
        <taxon>Acrobeloides</taxon>
    </lineage>
</organism>
<dbReference type="Pfam" id="PF00059">
    <property type="entry name" value="Lectin_C"/>
    <property type="match status" value="1"/>
</dbReference>
<proteinExistence type="predicted"/>
<dbReference type="AlphaFoldDB" id="A0A914C5D2"/>
<dbReference type="PANTHER" id="PTHR22803">
    <property type="entry name" value="MANNOSE, PHOSPHOLIPASE, LECTIN RECEPTOR RELATED"/>
    <property type="match status" value="1"/>
</dbReference>
<accession>A0A914C5D2</accession>
<dbReference type="InterPro" id="IPR016187">
    <property type="entry name" value="CTDL_fold"/>
</dbReference>
<reference evidence="3" key="1">
    <citation type="submission" date="2022-11" db="UniProtKB">
        <authorList>
            <consortium name="WormBaseParasite"/>
        </authorList>
    </citation>
    <scope>IDENTIFICATION</scope>
</reference>
<protein>
    <submittedName>
        <fullName evidence="3">C-type lectin domain-containing protein</fullName>
    </submittedName>
</protein>
<dbReference type="InterPro" id="IPR001304">
    <property type="entry name" value="C-type_lectin-like"/>
</dbReference>
<dbReference type="Gene3D" id="3.10.100.10">
    <property type="entry name" value="Mannose-Binding Protein A, subunit A"/>
    <property type="match status" value="1"/>
</dbReference>
<dbReference type="CDD" id="cd00037">
    <property type="entry name" value="CLECT"/>
    <property type="match status" value="1"/>
</dbReference>
<dbReference type="InterPro" id="IPR050111">
    <property type="entry name" value="C-type_lectin/snaclec_domain"/>
</dbReference>
<name>A0A914C5D2_9BILA</name>
<dbReference type="Proteomes" id="UP000887540">
    <property type="component" value="Unplaced"/>
</dbReference>
<evidence type="ECO:0000313" key="2">
    <source>
        <dbReference type="Proteomes" id="UP000887540"/>
    </source>
</evidence>
<keyword evidence="2" id="KW-1185">Reference proteome</keyword>
<dbReference type="WBParaSite" id="ACRNAN_Path_33.g128.t1">
    <property type="protein sequence ID" value="ACRNAN_Path_33.g128.t1"/>
    <property type="gene ID" value="ACRNAN_Path_33.g128"/>
</dbReference>
<dbReference type="PROSITE" id="PS50041">
    <property type="entry name" value="C_TYPE_LECTIN_2"/>
    <property type="match status" value="1"/>
</dbReference>